<dbReference type="InterPro" id="IPR050768">
    <property type="entry name" value="UPF0353/GerABKA_families"/>
</dbReference>
<name>A0A154BWK7_ANASB</name>
<dbReference type="PANTHER" id="PTHR22550:SF9">
    <property type="entry name" value="STAGE V SPORULATION PROTEIN AF"/>
    <property type="match status" value="1"/>
</dbReference>
<evidence type="ECO:0000313" key="5">
    <source>
        <dbReference type="Proteomes" id="UP000076268"/>
    </source>
</evidence>
<keyword evidence="3" id="KW-0812">Transmembrane</keyword>
<evidence type="ECO:0000313" key="4">
    <source>
        <dbReference type="EMBL" id="KYZ78265.1"/>
    </source>
</evidence>
<comment type="similarity">
    <text evidence="1">Belongs to the GerABKA family.</text>
</comment>
<organism evidence="4 5">
    <name type="scientific">Anaerosporomusa subterranea</name>
    <dbReference type="NCBI Taxonomy" id="1794912"/>
    <lineage>
        <taxon>Bacteria</taxon>
        <taxon>Bacillati</taxon>
        <taxon>Bacillota</taxon>
        <taxon>Negativicutes</taxon>
        <taxon>Acetonemataceae</taxon>
        <taxon>Anaerosporomusa</taxon>
    </lineage>
</organism>
<reference evidence="4 5" key="1">
    <citation type="submission" date="2016-02" db="EMBL/GenBank/DDBJ databases">
        <title>Anaerosporomusa subterraneum gen. nov., sp. nov., a spore-forming obligate anaerobe isolated from saprolite.</title>
        <authorList>
            <person name="Choi J.K."/>
            <person name="Shah M."/>
            <person name="Yee N."/>
        </authorList>
    </citation>
    <scope>NUCLEOTIDE SEQUENCE [LARGE SCALE GENOMIC DNA]</scope>
    <source>
        <strain evidence="4 5">RU4</strain>
    </source>
</reference>
<dbReference type="GO" id="GO:0016020">
    <property type="term" value="C:membrane"/>
    <property type="evidence" value="ECO:0007669"/>
    <property type="project" value="InterPro"/>
</dbReference>
<dbReference type="EMBL" id="LSGP01000001">
    <property type="protein sequence ID" value="KYZ78265.1"/>
    <property type="molecule type" value="Genomic_DNA"/>
</dbReference>
<keyword evidence="3" id="KW-1133">Transmembrane helix</keyword>
<dbReference type="PIRSF" id="PIRSF005690">
    <property type="entry name" value="GerBA"/>
    <property type="match status" value="1"/>
</dbReference>
<keyword evidence="5" id="KW-1185">Reference proteome</keyword>
<dbReference type="AlphaFoldDB" id="A0A154BWK7"/>
<keyword evidence="2 3" id="KW-0472">Membrane</keyword>
<evidence type="ECO:0000256" key="1">
    <source>
        <dbReference type="ARBA" id="ARBA00005278"/>
    </source>
</evidence>
<dbReference type="STRING" id="1794912.AXX12_01615"/>
<dbReference type="Pfam" id="PF03323">
    <property type="entry name" value="GerA"/>
    <property type="match status" value="1"/>
</dbReference>
<protein>
    <submittedName>
        <fullName evidence="4">Spore gernimation protein</fullName>
    </submittedName>
</protein>
<dbReference type="GO" id="GO:0009847">
    <property type="term" value="P:spore germination"/>
    <property type="evidence" value="ECO:0007669"/>
    <property type="project" value="InterPro"/>
</dbReference>
<accession>A0A154BWK7</accession>
<feature type="transmembrane region" description="Helical" evidence="3">
    <location>
        <begin position="436"/>
        <end position="455"/>
    </location>
</feature>
<dbReference type="Proteomes" id="UP000076268">
    <property type="component" value="Unassembled WGS sequence"/>
</dbReference>
<proteinExistence type="inferred from homology"/>
<evidence type="ECO:0000256" key="2">
    <source>
        <dbReference type="ARBA" id="ARBA00023136"/>
    </source>
</evidence>
<dbReference type="RefSeq" id="WP_197470611.1">
    <property type="nucleotide sequence ID" value="NZ_LSGP01000001.1"/>
</dbReference>
<feature type="transmembrane region" description="Helical" evidence="3">
    <location>
        <begin position="348"/>
        <end position="366"/>
    </location>
</feature>
<feature type="transmembrane region" description="Helical" evidence="3">
    <location>
        <begin position="467"/>
        <end position="490"/>
    </location>
</feature>
<sequence>MTNQPRRFGKLSAVVDGASRQIASTRLADLRRIILQAREIAQEMATLGGLLARGTAEANQPFLFTPNLSVNESQLRKVFTDCQDVVFRRFTLAGRAARLIYIDGLCDKDLLERGVLQPLLSQINLDFGSGLLETLARYLTVPDLDAPANAGKAIQAILMGSALIMVDGIDEVVTVDVAKYVKRAIEQPKSEGGNVRGPQDAFNETIKDGVALLRRRLANANLKVHYSSIGYLTKTTVAVVYISNLVKPGLVETVEQRLASIQTDAVFFSATVGEFLANRNWSPFPQIFATERPETVAMGLCEGRVGILVDNTPFAIIVPCTFTSMLQTSDDYTLQPIIASLIRITRHISAIMAIFLMPLYIAMISFHPGTLPVSLAISIAELRAKTPFPTLIEVLFMEGLLEIFQESIVRLPIRLAGAASMLGAFVIGNTVVQAGLINPLLVVATASTAIASYTMPSPNLSQAMRWLRIPAIFAAAVLGLYGIALAWLLMVVHACSLRSFGESFLGNLFNVSLWQDWKDNVVRMPAVLQKTRPKVYGAKKEDRSGIDNA</sequence>
<gene>
    <name evidence="4" type="ORF">AXX12_01615</name>
</gene>
<dbReference type="InterPro" id="IPR004995">
    <property type="entry name" value="Spore_Ger"/>
</dbReference>
<dbReference type="PANTHER" id="PTHR22550">
    <property type="entry name" value="SPORE GERMINATION PROTEIN"/>
    <property type="match status" value="1"/>
</dbReference>
<comment type="caution">
    <text evidence="4">The sequence shown here is derived from an EMBL/GenBank/DDBJ whole genome shotgun (WGS) entry which is preliminary data.</text>
</comment>
<evidence type="ECO:0000256" key="3">
    <source>
        <dbReference type="SAM" id="Phobius"/>
    </source>
</evidence>